<reference evidence="2" key="1">
    <citation type="submission" date="2021-06" db="EMBL/GenBank/DDBJ databases">
        <title>Genome Sequence of Mortierella hyaline Strain SCG-10, a Cold-Adapted, Nitrate-Reducing Fungus Isolated from Soil in Minnesota, USA.</title>
        <authorList>
            <person name="Aldossari N."/>
        </authorList>
    </citation>
    <scope>NUCLEOTIDE SEQUENCE</scope>
    <source>
        <strain evidence="2">SCG-10</strain>
    </source>
</reference>
<name>A0A9P7XPK6_9FUNG</name>
<dbReference type="Proteomes" id="UP000707451">
    <property type="component" value="Unassembled WGS sequence"/>
</dbReference>
<sequence length="442" mass="48525">MVVLNSTAPTFDVINHPVKDTLLIVSCLLSKLVHKNDSRYNPLRDPITLFHSRAVPRISIEAYLTRILQYIPFTNEVLLNVLVFLDRIGGLEGMQMQQDGLLTTPSTSTTTSSATCSQSNALYSTSGLAPVSSPQSSFVPVAANNNYNINDNSRGTAEDPEISCNSASSLSASSSSAPAPRLSSSSNNSTTTTRATYNSTMTTDNSDSTLPMIQKRGREAETETTTTAGNKRTKYEAAPSTPSSMPSPPLAAAVASPVPEPVQPATGNGFRINSFNIHRLLITSLMIAAKFTSDLFYSNARYAKVGGLALPELNQLELEFLFTSKFELNVKVDELQRVGNSLLQFRDRHMLPSFTLLQQVVVQQQQQLFQQPQTMTMMAMQQQLQFQAQLQSQIQAQAQAQALELKQQQQAGSLLSPPEEKRPWDETATVQNDHHSYYTHQA</sequence>
<dbReference type="PANTHER" id="PTHR15615">
    <property type="match status" value="1"/>
</dbReference>
<keyword evidence="3" id="KW-1185">Reference proteome</keyword>
<dbReference type="GO" id="GO:0016538">
    <property type="term" value="F:cyclin-dependent protein serine/threonine kinase regulator activity"/>
    <property type="evidence" value="ECO:0007669"/>
    <property type="project" value="TreeGrafter"/>
</dbReference>
<dbReference type="AlphaFoldDB" id="A0A9P7XPK6"/>
<dbReference type="PANTHER" id="PTHR15615:SF94">
    <property type="entry name" value="PHO85 CYCLIN-6-RELATED"/>
    <property type="match status" value="1"/>
</dbReference>
<comment type="caution">
    <text evidence="2">The sequence shown here is derived from an EMBL/GenBank/DDBJ whole genome shotgun (WGS) entry which is preliminary data.</text>
</comment>
<evidence type="ECO:0000313" key="2">
    <source>
        <dbReference type="EMBL" id="KAG9065085.1"/>
    </source>
</evidence>
<evidence type="ECO:0008006" key="4">
    <source>
        <dbReference type="Google" id="ProtNLM"/>
    </source>
</evidence>
<evidence type="ECO:0000256" key="1">
    <source>
        <dbReference type="SAM" id="MobiDB-lite"/>
    </source>
</evidence>
<dbReference type="GO" id="GO:0005634">
    <property type="term" value="C:nucleus"/>
    <property type="evidence" value="ECO:0007669"/>
    <property type="project" value="TreeGrafter"/>
</dbReference>
<feature type="region of interest" description="Disordered" evidence="1">
    <location>
        <begin position="150"/>
        <end position="255"/>
    </location>
</feature>
<evidence type="ECO:0000313" key="3">
    <source>
        <dbReference type="Proteomes" id="UP000707451"/>
    </source>
</evidence>
<accession>A0A9P7XPK6</accession>
<proteinExistence type="predicted"/>
<dbReference type="GO" id="GO:0000307">
    <property type="term" value="C:cyclin-dependent protein kinase holoenzyme complex"/>
    <property type="evidence" value="ECO:0007669"/>
    <property type="project" value="TreeGrafter"/>
</dbReference>
<dbReference type="GO" id="GO:0019901">
    <property type="term" value="F:protein kinase binding"/>
    <property type="evidence" value="ECO:0007669"/>
    <property type="project" value="InterPro"/>
</dbReference>
<feature type="compositionally biased region" description="Low complexity" evidence="1">
    <location>
        <begin position="166"/>
        <end position="209"/>
    </location>
</feature>
<feature type="region of interest" description="Disordered" evidence="1">
    <location>
        <begin position="409"/>
        <end position="430"/>
    </location>
</feature>
<protein>
    <recommendedName>
        <fullName evidence="4">Cyclin-domain-containing protein</fullName>
    </recommendedName>
</protein>
<dbReference type="OrthoDB" id="1060854at2759"/>
<dbReference type="Pfam" id="PF08613">
    <property type="entry name" value="Cyclin"/>
    <property type="match status" value="2"/>
</dbReference>
<dbReference type="EMBL" id="JAHRHY010000012">
    <property type="protein sequence ID" value="KAG9065085.1"/>
    <property type="molecule type" value="Genomic_DNA"/>
</dbReference>
<gene>
    <name evidence="2" type="ORF">KI688_002406</name>
</gene>
<feature type="compositionally biased region" description="Low complexity" evidence="1">
    <location>
        <begin position="237"/>
        <end position="255"/>
    </location>
</feature>
<dbReference type="Gene3D" id="1.10.472.10">
    <property type="entry name" value="Cyclin-like"/>
    <property type="match status" value="2"/>
</dbReference>
<organism evidence="2 3">
    <name type="scientific">Linnemannia hyalina</name>
    <dbReference type="NCBI Taxonomy" id="64524"/>
    <lineage>
        <taxon>Eukaryota</taxon>
        <taxon>Fungi</taxon>
        <taxon>Fungi incertae sedis</taxon>
        <taxon>Mucoromycota</taxon>
        <taxon>Mortierellomycotina</taxon>
        <taxon>Mortierellomycetes</taxon>
        <taxon>Mortierellales</taxon>
        <taxon>Mortierellaceae</taxon>
        <taxon>Linnemannia</taxon>
    </lineage>
</organism>
<dbReference type="InterPro" id="IPR013922">
    <property type="entry name" value="Cyclin_PHO80-like"/>
</dbReference>